<organism evidence="3 4">
    <name type="scientific">Lepisosteus oculatus</name>
    <name type="common">Spotted gar</name>
    <dbReference type="NCBI Taxonomy" id="7918"/>
    <lineage>
        <taxon>Eukaryota</taxon>
        <taxon>Metazoa</taxon>
        <taxon>Chordata</taxon>
        <taxon>Craniata</taxon>
        <taxon>Vertebrata</taxon>
        <taxon>Euteleostomi</taxon>
        <taxon>Actinopterygii</taxon>
        <taxon>Neopterygii</taxon>
        <taxon>Holostei</taxon>
        <taxon>Semionotiformes</taxon>
        <taxon>Lepisosteidae</taxon>
        <taxon>Lepisosteus</taxon>
    </lineage>
</organism>
<dbReference type="InterPro" id="IPR027907">
    <property type="entry name" value="BTBD8_C"/>
</dbReference>
<keyword evidence="4" id="KW-1185">Reference proteome</keyword>
<dbReference type="PANTHER" id="PTHR22427">
    <property type="entry name" value="GH15728P"/>
    <property type="match status" value="1"/>
</dbReference>
<protein>
    <recommendedName>
        <fullName evidence="2">BTB/POZ domain-containing protein</fullName>
    </recommendedName>
</protein>
<reference evidence="4" key="1">
    <citation type="submission" date="2011-12" db="EMBL/GenBank/DDBJ databases">
        <title>The Draft Genome of Lepisosteus oculatus.</title>
        <authorList>
            <consortium name="The Broad Institute Genome Assembly &amp; Analysis Group"/>
            <consortium name="Computational R&amp;D Group"/>
            <consortium name="and Sequencing Platform"/>
            <person name="Di Palma F."/>
            <person name="Alfoldi J."/>
            <person name="Johnson J."/>
            <person name="Berlin A."/>
            <person name="Gnerre S."/>
            <person name="Jaffe D."/>
            <person name="MacCallum I."/>
            <person name="Young S."/>
            <person name="Walker B.J."/>
            <person name="Lander E.S."/>
            <person name="Lindblad-Toh K."/>
        </authorList>
    </citation>
    <scope>NUCLEOTIDE SEQUENCE [LARGE SCALE GENOMIC DNA]</scope>
</reference>
<proteinExistence type="predicted"/>
<evidence type="ECO:0000313" key="3">
    <source>
        <dbReference type="Ensembl" id="ENSLOCP00000008024.1"/>
    </source>
</evidence>
<feature type="compositionally biased region" description="Low complexity" evidence="1">
    <location>
        <begin position="33"/>
        <end position="47"/>
    </location>
</feature>
<evidence type="ECO:0000313" key="4">
    <source>
        <dbReference type="Proteomes" id="UP000018468"/>
    </source>
</evidence>
<dbReference type="EMBL" id="AHAT01007823">
    <property type="status" value="NOT_ANNOTATED_CDS"/>
    <property type="molecule type" value="Genomic_DNA"/>
</dbReference>
<accession>W5MI15</accession>
<dbReference type="GeneTree" id="ENSGT00940000154382"/>
<dbReference type="InParanoid" id="W5MI15"/>
<dbReference type="Bgee" id="ENSLOCG00000006644">
    <property type="expression patterns" value="Expressed in camera-type eye and 13 other cell types or tissues"/>
</dbReference>
<dbReference type="AlphaFoldDB" id="W5MI15"/>
<dbReference type="Proteomes" id="UP000018468">
    <property type="component" value="Linkage group LG6"/>
</dbReference>
<dbReference type="EMBL" id="AHAT01007824">
    <property type="status" value="NOT_ANNOTATED_CDS"/>
    <property type="molecule type" value="Genomic_DNA"/>
</dbReference>
<dbReference type="Ensembl" id="ENSLOCT00000008034.1">
    <property type="protein sequence ID" value="ENSLOCP00000008024.1"/>
    <property type="gene ID" value="ENSLOCG00000006644.1"/>
</dbReference>
<dbReference type="Pfam" id="PF15363">
    <property type="entry name" value="BTBD8_C"/>
    <property type="match status" value="1"/>
</dbReference>
<evidence type="ECO:0000256" key="1">
    <source>
        <dbReference type="SAM" id="MobiDB-lite"/>
    </source>
</evidence>
<dbReference type="PANTHER" id="PTHR22427:SF8">
    <property type="entry name" value="PROLINE-RICH PROTEIN 36"/>
    <property type="match status" value="1"/>
</dbReference>
<dbReference type="HOGENOM" id="CLU_081734_0_0_1"/>
<name>W5MI15_LEPOC</name>
<dbReference type="OMA" id="VELETFH"/>
<dbReference type="STRING" id="7918.ENSLOCP00000008024"/>
<feature type="domain" description="BTB/POZ" evidence="2">
    <location>
        <begin position="171"/>
        <end position="214"/>
    </location>
</feature>
<reference evidence="3" key="3">
    <citation type="submission" date="2025-09" db="UniProtKB">
        <authorList>
            <consortium name="Ensembl"/>
        </authorList>
    </citation>
    <scope>IDENTIFICATION</scope>
</reference>
<feature type="compositionally biased region" description="Polar residues" evidence="1">
    <location>
        <begin position="14"/>
        <end position="25"/>
    </location>
</feature>
<feature type="region of interest" description="Disordered" evidence="1">
    <location>
        <begin position="1"/>
        <end position="47"/>
    </location>
</feature>
<dbReference type="EMBL" id="AHAT01007825">
    <property type="status" value="NOT_ANNOTATED_CDS"/>
    <property type="molecule type" value="Genomic_DNA"/>
</dbReference>
<sequence length="214" mass="23378">TTSRRKSGPWTTELAAQSSSETSTPEELKDYDSSSGTVSPGSPVPVSCLGKIKTKRGIFFPLEQECKEQQQQQNKTAPVAVLLSPSSALSTIYEAMETTDEEEEGEGVWIRREGAEDQERPDPQRPLLELDWVNKAEMVQQLINQTLLLAGERCPLLLTGSGGTLSPLESSRWPELLSPLDPPGASITAVTSYSPEDHGCSQGDWTVVELETHH</sequence>
<reference evidence="3" key="2">
    <citation type="submission" date="2025-08" db="UniProtKB">
        <authorList>
            <consortium name="Ensembl"/>
        </authorList>
    </citation>
    <scope>IDENTIFICATION</scope>
</reference>
<dbReference type="eggNOG" id="ENOG502RP5A">
    <property type="taxonomic scope" value="Eukaryota"/>
</dbReference>
<evidence type="ECO:0000259" key="2">
    <source>
        <dbReference type="Pfam" id="PF15363"/>
    </source>
</evidence>
<dbReference type="EMBL" id="AHAT01007826">
    <property type="status" value="NOT_ANNOTATED_CDS"/>
    <property type="molecule type" value="Genomic_DNA"/>
</dbReference>